<accession>A0A974H4Y0</accession>
<protein>
    <submittedName>
        <fullName evidence="2">Uncharacterized protein</fullName>
    </submittedName>
</protein>
<reference evidence="3" key="1">
    <citation type="journal article" date="2016" name="Nature">
        <title>Genome evolution in the allotetraploid frog Xenopus laevis.</title>
        <authorList>
            <person name="Session A.M."/>
            <person name="Uno Y."/>
            <person name="Kwon T."/>
            <person name="Chapman J.A."/>
            <person name="Toyoda A."/>
            <person name="Takahashi S."/>
            <person name="Fukui A."/>
            <person name="Hikosaka A."/>
            <person name="Suzuki A."/>
            <person name="Kondo M."/>
            <person name="van Heeringen S.J."/>
            <person name="Quigley I."/>
            <person name="Heinz S."/>
            <person name="Ogino H."/>
            <person name="Ochi H."/>
            <person name="Hellsten U."/>
            <person name="Lyons J.B."/>
            <person name="Simakov O."/>
            <person name="Putnam N."/>
            <person name="Stites J."/>
            <person name="Kuroki Y."/>
            <person name="Tanaka T."/>
            <person name="Michiue T."/>
            <person name="Watanabe M."/>
            <person name="Bogdanovic O."/>
            <person name="Lister R."/>
            <person name="Georgiou G."/>
            <person name="Paranjpe S.S."/>
            <person name="van Kruijsbergen I."/>
            <person name="Shu S."/>
            <person name="Carlson J."/>
            <person name="Kinoshita T."/>
            <person name="Ohta Y."/>
            <person name="Mawaribuchi S."/>
            <person name="Jenkins J."/>
            <person name="Grimwood J."/>
            <person name="Schmutz J."/>
            <person name="Mitros T."/>
            <person name="Mozaffari S.V."/>
            <person name="Suzuki Y."/>
            <person name="Haramoto Y."/>
            <person name="Yamamoto T.S."/>
            <person name="Takagi C."/>
            <person name="Heald R."/>
            <person name="Miller K."/>
            <person name="Haudenschild C."/>
            <person name="Kitzman J."/>
            <person name="Nakayama T."/>
            <person name="Izutsu Y."/>
            <person name="Robert J."/>
            <person name="Fortriede J."/>
            <person name="Burns K."/>
            <person name="Lotay V."/>
            <person name="Karimi K."/>
            <person name="Yasuoka Y."/>
            <person name="Dichmann D.S."/>
            <person name="Flajnik M.F."/>
            <person name="Houston D.W."/>
            <person name="Shendure J."/>
            <person name="DuPasquier L."/>
            <person name="Vize P.D."/>
            <person name="Zorn A.M."/>
            <person name="Ito M."/>
            <person name="Marcotte E.M."/>
            <person name="Wallingford J.B."/>
            <person name="Ito Y."/>
            <person name="Asashima M."/>
            <person name="Ueno N."/>
            <person name="Matsuda Y."/>
            <person name="Veenstra G.J."/>
            <person name="Fujiyama A."/>
            <person name="Harland R.M."/>
            <person name="Taira M."/>
            <person name="Rokhsar D.S."/>
        </authorList>
    </citation>
    <scope>NUCLEOTIDE SEQUENCE [LARGE SCALE GENOMIC DNA]</scope>
    <source>
        <strain evidence="3">J</strain>
    </source>
</reference>
<name>A0A974H4Y0_XENLA</name>
<gene>
    <name evidence="2" type="ORF">XELAEV_18041208mg</name>
</gene>
<proteinExistence type="predicted"/>
<keyword evidence="1" id="KW-0472">Membrane</keyword>
<organism evidence="2 3">
    <name type="scientific">Xenopus laevis</name>
    <name type="common">African clawed frog</name>
    <dbReference type="NCBI Taxonomy" id="8355"/>
    <lineage>
        <taxon>Eukaryota</taxon>
        <taxon>Metazoa</taxon>
        <taxon>Chordata</taxon>
        <taxon>Craniata</taxon>
        <taxon>Vertebrata</taxon>
        <taxon>Euteleostomi</taxon>
        <taxon>Amphibia</taxon>
        <taxon>Batrachia</taxon>
        <taxon>Anura</taxon>
        <taxon>Pipoidea</taxon>
        <taxon>Pipidae</taxon>
        <taxon>Xenopodinae</taxon>
        <taxon>Xenopus</taxon>
        <taxon>Xenopus</taxon>
    </lineage>
</organism>
<feature type="transmembrane region" description="Helical" evidence="1">
    <location>
        <begin position="53"/>
        <end position="70"/>
    </location>
</feature>
<sequence>MYQFYNFKHYTIRNDINQQRNNCSKLKTFVSVTCYKKHLSLKLSLNPIVDRESNLFFIHAVITIFLYYRLSLQLPVPTQSIVIALLSAMKIFFLATNILFYSPVPLYQVYNSEYCFYAHLKGM</sequence>
<evidence type="ECO:0000313" key="2">
    <source>
        <dbReference type="EMBL" id="OCT64967.1"/>
    </source>
</evidence>
<evidence type="ECO:0000256" key="1">
    <source>
        <dbReference type="SAM" id="Phobius"/>
    </source>
</evidence>
<keyword evidence="1" id="KW-1133">Transmembrane helix</keyword>
<dbReference type="EMBL" id="CM004481">
    <property type="protein sequence ID" value="OCT64967.1"/>
    <property type="molecule type" value="Genomic_DNA"/>
</dbReference>
<evidence type="ECO:0000313" key="3">
    <source>
        <dbReference type="Proteomes" id="UP000694892"/>
    </source>
</evidence>
<feature type="transmembrane region" description="Helical" evidence="1">
    <location>
        <begin position="82"/>
        <end position="101"/>
    </location>
</feature>
<dbReference type="AlphaFoldDB" id="A0A974H4Y0"/>
<dbReference type="Proteomes" id="UP000694892">
    <property type="component" value="Chromosome 8S"/>
</dbReference>
<keyword evidence="1" id="KW-0812">Transmembrane</keyword>